<keyword evidence="3" id="KW-0576">Peroxisome</keyword>
<evidence type="ECO:0000256" key="2">
    <source>
        <dbReference type="ARBA" id="ARBA00023136"/>
    </source>
</evidence>
<evidence type="ECO:0000256" key="5">
    <source>
        <dbReference type="SAM" id="Phobius"/>
    </source>
</evidence>
<dbReference type="EMBL" id="ATMH01000895">
    <property type="protein sequence ID" value="EPY35820.1"/>
    <property type="molecule type" value="Genomic_DNA"/>
</dbReference>
<keyword evidence="1" id="KW-0962">Peroxisome biogenesis</keyword>
<evidence type="ECO:0000256" key="3">
    <source>
        <dbReference type="ARBA" id="ARBA00023140"/>
    </source>
</evidence>
<name>S9WIU1_9TRYP</name>
<comment type="subcellular location">
    <subcellularLocation>
        <location evidence="4">Peroxisome membrane</location>
    </subcellularLocation>
</comment>
<dbReference type="GO" id="GO:0005778">
    <property type="term" value="C:peroxisomal membrane"/>
    <property type="evidence" value="ECO:0007669"/>
    <property type="project" value="UniProtKB-SubCell"/>
</dbReference>
<proteinExistence type="predicted"/>
<organism evidence="6 7">
    <name type="scientific">Strigomonas culicis</name>
    <dbReference type="NCBI Taxonomy" id="28005"/>
    <lineage>
        <taxon>Eukaryota</taxon>
        <taxon>Discoba</taxon>
        <taxon>Euglenozoa</taxon>
        <taxon>Kinetoplastea</taxon>
        <taxon>Metakinetoplastina</taxon>
        <taxon>Trypanosomatida</taxon>
        <taxon>Trypanosomatidae</taxon>
        <taxon>Strigomonadinae</taxon>
        <taxon>Strigomonas</taxon>
    </lineage>
</organism>
<evidence type="ECO:0000313" key="7">
    <source>
        <dbReference type="Proteomes" id="UP000015354"/>
    </source>
</evidence>
<keyword evidence="2 5" id="KW-0472">Membrane</keyword>
<keyword evidence="5" id="KW-0812">Transmembrane</keyword>
<protein>
    <submittedName>
        <fullName evidence="6">Glycosomal membrane like protein</fullName>
    </submittedName>
</protein>
<evidence type="ECO:0000256" key="1">
    <source>
        <dbReference type="ARBA" id="ARBA00022593"/>
    </source>
</evidence>
<gene>
    <name evidence="6" type="ORF">STCU_00895</name>
</gene>
<keyword evidence="5" id="KW-1133">Transmembrane helix</keyword>
<dbReference type="PANTHER" id="PTHR12652">
    <property type="entry name" value="PEROXISOMAL BIOGENESIS FACTOR 11"/>
    <property type="match status" value="1"/>
</dbReference>
<dbReference type="AlphaFoldDB" id="S9WIU1"/>
<dbReference type="GO" id="GO:0016559">
    <property type="term" value="P:peroxisome fission"/>
    <property type="evidence" value="ECO:0007669"/>
    <property type="project" value="InterPro"/>
</dbReference>
<feature type="transmembrane region" description="Helical" evidence="5">
    <location>
        <begin position="114"/>
        <end position="133"/>
    </location>
</feature>
<comment type="caution">
    <text evidence="6">The sequence shown here is derived from an EMBL/GenBank/DDBJ whole genome shotgun (WGS) entry which is preliminary data.</text>
</comment>
<reference evidence="6 7" key="1">
    <citation type="journal article" date="2013" name="PLoS ONE">
        <title>Predicting the Proteins of Angomonas deanei, Strigomonas culicis and Their Respective Endosymbionts Reveals New Aspects of the Trypanosomatidae Family.</title>
        <authorList>
            <person name="Motta M.C."/>
            <person name="Martins A.C."/>
            <person name="de Souza S.S."/>
            <person name="Catta-Preta C.M."/>
            <person name="Silva R."/>
            <person name="Klein C.C."/>
            <person name="de Almeida L.G."/>
            <person name="de Lima Cunha O."/>
            <person name="Ciapina L.P."/>
            <person name="Brocchi M."/>
            <person name="Colabardini A.C."/>
            <person name="de Araujo Lima B."/>
            <person name="Machado C.R."/>
            <person name="de Almeida Soares C.M."/>
            <person name="Probst C.M."/>
            <person name="de Menezes C.B."/>
            <person name="Thompson C.E."/>
            <person name="Bartholomeu D.C."/>
            <person name="Gradia D.F."/>
            <person name="Pavoni D.P."/>
            <person name="Grisard E.C."/>
            <person name="Fantinatti-Garboggini F."/>
            <person name="Marchini F.K."/>
            <person name="Rodrigues-Luiz G.F."/>
            <person name="Wagner G."/>
            <person name="Goldman G.H."/>
            <person name="Fietto J.L."/>
            <person name="Elias M.C."/>
            <person name="Goldman M.H."/>
            <person name="Sagot M.F."/>
            <person name="Pereira M."/>
            <person name="Stoco P.H."/>
            <person name="de Mendonca-Neto R.P."/>
            <person name="Teixeira S.M."/>
            <person name="Maciel T.E."/>
            <person name="de Oliveira Mendes T.A."/>
            <person name="Urmenyi T.P."/>
            <person name="de Souza W."/>
            <person name="Schenkman S."/>
            <person name="de Vasconcelos A.T."/>
        </authorList>
    </citation>
    <scope>NUCLEOTIDE SEQUENCE [LARGE SCALE GENOMIC DNA]</scope>
</reference>
<dbReference type="InterPro" id="IPR008733">
    <property type="entry name" value="PEX11"/>
</dbReference>
<dbReference type="PANTHER" id="PTHR12652:SF52">
    <property type="entry name" value="MEMBRANE PROTEIN, PUTATIVE-RELATED"/>
    <property type="match status" value="1"/>
</dbReference>
<evidence type="ECO:0000256" key="4">
    <source>
        <dbReference type="ARBA" id="ARBA00046271"/>
    </source>
</evidence>
<sequence>MAQVVANYLAATDSRDKLIKGAGCFFKVVAATSGDAKYIKIATAMSDCRCLMRMCTWLSNIQKISDALESKTVKVRDIIFIFRFLMDGIFSLLDNVTYIGTIFSKNPQFKKIGLISRACLFYGYVGAVALNVYDLANDTNIPNRNAAYLVLTRNTCDLVSCVGNVSNVDLGAFTPSFLGLISAIIASRELFMAAQKKTLAKK</sequence>
<keyword evidence="7" id="KW-1185">Reference proteome</keyword>
<dbReference type="Proteomes" id="UP000015354">
    <property type="component" value="Unassembled WGS sequence"/>
</dbReference>
<accession>S9WIU1</accession>
<dbReference type="OrthoDB" id="276334at2759"/>
<evidence type="ECO:0000313" key="6">
    <source>
        <dbReference type="EMBL" id="EPY35820.1"/>
    </source>
</evidence>
<dbReference type="Pfam" id="PF05648">
    <property type="entry name" value="PEX11"/>
    <property type="match status" value="1"/>
</dbReference>